<accession>A0A852U1A8</accession>
<feature type="chain" id="PRO_5038974458" description="Copper chaperone PCu(A)C" evidence="2">
    <location>
        <begin position="27"/>
        <end position="180"/>
    </location>
</feature>
<proteinExistence type="predicted"/>
<dbReference type="Pfam" id="PF04314">
    <property type="entry name" value="PCuAC"/>
    <property type="match status" value="1"/>
</dbReference>
<reference evidence="3 4" key="1">
    <citation type="submission" date="2020-07" db="EMBL/GenBank/DDBJ databases">
        <title>Sequencing the genomes of 1000 actinobacteria strains.</title>
        <authorList>
            <person name="Klenk H.-P."/>
        </authorList>
    </citation>
    <scope>NUCLEOTIDE SEQUENCE [LARGE SCALE GENOMIC DNA]</scope>
    <source>
        <strain evidence="3 4">CXB654</strain>
    </source>
</reference>
<organism evidence="3 4">
    <name type="scientific">Spinactinospora alkalitolerans</name>
    <dbReference type="NCBI Taxonomy" id="687207"/>
    <lineage>
        <taxon>Bacteria</taxon>
        <taxon>Bacillati</taxon>
        <taxon>Actinomycetota</taxon>
        <taxon>Actinomycetes</taxon>
        <taxon>Streptosporangiales</taxon>
        <taxon>Nocardiopsidaceae</taxon>
        <taxon>Spinactinospora</taxon>
    </lineage>
</organism>
<dbReference type="SUPFAM" id="SSF110087">
    <property type="entry name" value="DR1885-like metal-binding protein"/>
    <property type="match status" value="1"/>
</dbReference>
<keyword evidence="4" id="KW-1185">Reference proteome</keyword>
<dbReference type="EMBL" id="JACCCC010000001">
    <property type="protein sequence ID" value="NYE48773.1"/>
    <property type="molecule type" value="Genomic_DNA"/>
</dbReference>
<gene>
    <name evidence="3" type="ORF">HDA32_003893</name>
</gene>
<evidence type="ECO:0000313" key="3">
    <source>
        <dbReference type="EMBL" id="NYE48773.1"/>
    </source>
</evidence>
<evidence type="ECO:0000256" key="1">
    <source>
        <dbReference type="SAM" id="MobiDB-lite"/>
    </source>
</evidence>
<feature type="region of interest" description="Disordered" evidence="1">
    <location>
        <begin position="29"/>
        <end position="50"/>
    </location>
</feature>
<evidence type="ECO:0000256" key="2">
    <source>
        <dbReference type="SAM" id="SignalP"/>
    </source>
</evidence>
<dbReference type="InterPro" id="IPR007410">
    <property type="entry name" value="LpqE-like"/>
</dbReference>
<feature type="signal peptide" evidence="2">
    <location>
        <begin position="1"/>
        <end position="26"/>
    </location>
</feature>
<feature type="compositionally biased region" description="Polar residues" evidence="1">
    <location>
        <begin position="36"/>
        <end position="45"/>
    </location>
</feature>
<dbReference type="Gene3D" id="2.60.40.1890">
    <property type="entry name" value="PCu(A)C copper chaperone"/>
    <property type="match status" value="1"/>
</dbReference>
<dbReference type="Proteomes" id="UP000589036">
    <property type="component" value="Unassembled WGS sequence"/>
</dbReference>
<dbReference type="InterPro" id="IPR058248">
    <property type="entry name" value="Lxx211020-like"/>
</dbReference>
<protein>
    <recommendedName>
        <fullName evidence="5">Copper chaperone PCu(A)C</fullName>
    </recommendedName>
</protein>
<sequence length="180" mass="18011">MPGSRPAAAGRAPVVAAALLALGALAGCGSADSAEQPGSETSAATSPGPDIAVEGAAVRVPATPDVTAGYLVIDNTGGAADTLTGVRTDAAAEVQIHDTREEDGVMMMERRREVAVPAGETVELRSGGTHLMLMEPDGFEAGDTVELTLVFETSGEISVEAAVEDPMGGSTGMDGHRGHG</sequence>
<dbReference type="PANTHER" id="PTHR36302">
    <property type="entry name" value="BLR7088 PROTEIN"/>
    <property type="match status" value="1"/>
</dbReference>
<dbReference type="PROSITE" id="PS51257">
    <property type="entry name" value="PROKAR_LIPOPROTEIN"/>
    <property type="match status" value="1"/>
</dbReference>
<comment type="caution">
    <text evidence="3">The sequence shown here is derived from an EMBL/GenBank/DDBJ whole genome shotgun (WGS) entry which is preliminary data.</text>
</comment>
<keyword evidence="2" id="KW-0732">Signal</keyword>
<dbReference type="PANTHER" id="PTHR36302:SF1">
    <property type="entry name" value="COPPER CHAPERONE PCU(A)C"/>
    <property type="match status" value="1"/>
</dbReference>
<dbReference type="InterPro" id="IPR036182">
    <property type="entry name" value="PCuAC_sf"/>
</dbReference>
<dbReference type="RefSeq" id="WP_179644547.1">
    <property type="nucleotide sequence ID" value="NZ_BAAAYY010000010.1"/>
</dbReference>
<dbReference type="AlphaFoldDB" id="A0A852U1A8"/>
<evidence type="ECO:0000313" key="4">
    <source>
        <dbReference type="Proteomes" id="UP000589036"/>
    </source>
</evidence>
<name>A0A852U1A8_9ACTN</name>
<evidence type="ECO:0008006" key="5">
    <source>
        <dbReference type="Google" id="ProtNLM"/>
    </source>
</evidence>